<evidence type="ECO:0000313" key="1">
    <source>
        <dbReference type="EMBL" id="GIY84673.1"/>
    </source>
</evidence>
<dbReference type="EMBL" id="BPLR01016541">
    <property type="protein sequence ID" value="GIY84673.1"/>
    <property type="molecule type" value="Genomic_DNA"/>
</dbReference>
<dbReference type="Proteomes" id="UP001054945">
    <property type="component" value="Unassembled WGS sequence"/>
</dbReference>
<name>A0AAV4WQR2_CAEEX</name>
<keyword evidence="2" id="KW-1185">Reference proteome</keyword>
<accession>A0AAV4WQR2</accession>
<gene>
    <name evidence="1" type="ORF">CEXT_160411</name>
</gene>
<dbReference type="AlphaFoldDB" id="A0AAV4WQR2"/>
<protein>
    <submittedName>
        <fullName evidence="1">Uncharacterized protein</fullName>
    </submittedName>
</protein>
<proteinExistence type="predicted"/>
<comment type="caution">
    <text evidence="1">The sequence shown here is derived from an EMBL/GenBank/DDBJ whole genome shotgun (WGS) entry which is preliminary data.</text>
</comment>
<reference evidence="1 2" key="1">
    <citation type="submission" date="2021-06" db="EMBL/GenBank/DDBJ databases">
        <title>Caerostris extrusa draft genome.</title>
        <authorList>
            <person name="Kono N."/>
            <person name="Arakawa K."/>
        </authorList>
    </citation>
    <scope>NUCLEOTIDE SEQUENCE [LARGE SCALE GENOMIC DNA]</scope>
</reference>
<sequence>MIGSLLVFKNEILPTNLSSYCNANTITCNEVSSERLGRGCCLTSGVVRVEDGCPHEVRIEPQAPFTSMEPGSRPIEAWNDVNYDTFRVGAYRLWLIHYTHHADCRIAPEKEEVKGEQVRGSMCCVVSAPIRWIMNDE</sequence>
<organism evidence="1 2">
    <name type="scientific">Caerostris extrusa</name>
    <name type="common">Bark spider</name>
    <name type="synonym">Caerostris bankana</name>
    <dbReference type="NCBI Taxonomy" id="172846"/>
    <lineage>
        <taxon>Eukaryota</taxon>
        <taxon>Metazoa</taxon>
        <taxon>Ecdysozoa</taxon>
        <taxon>Arthropoda</taxon>
        <taxon>Chelicerata</taxon>
        <taxon>Arachnida</taxon>
        <taxon>Araneae</taxon>
        <taxon>Araneomorphae</taxon>
        <taxon>Entelegynae</taxon>
        <taxon>Araneoidea</taxon>
        <taxon>Araneidae</taxon>
        <taxon>Caerostris</taxon>
    </lineage>
</organism>
<evidence type="ECO:0000313" key="2">
    <source>
        <dbReference type="Proteomes" id="UP001054945"/>
    </source>
</evidence>